<dbReference type="Gene3D" id="2.40.128.20">
    <property type="match status" value="1"/>
</dbReference>
<dbReference type="EMBL" id="BGZK01005452">
    <property type="protein sequence ID" value="GBP14125.1"/>
    <property type="molecule type" value="Genomic_DNA"/>
</dbReference>
<protein>
    <submittedName>
        <fullName evidence="3">Uncharacterized protein</fullName>
    </submittedName>
</protein>
<keyword evidence="4" id="KW-1185">Reference proteome</keyword>
<comment type="caution">
    <text evidence="3">The sequence shown here is derived from an EMBL/GenBank/DDBJ whole genome shotgun (WGS) entry which is preliminary data.</text>
</comment>
<dbReference type="Proteomes" id="UP000299102">
    <property type="component" value="Unassembled WGS sequence"/>
</dbReference>
<feature type="region of interest" description="Disordered" evidence="1">
    <location>
        <begin position="106"/>
        <end position="140"/>
    </location>
</feature>
<dbReference type="SUPFAM" id="SSF50814">
    <property type="entry name" value="Lipocalins"/>
    <property type="match status" value="1"/>
</dbReference>
<proteinExistence type="predicted"/>
<feature type="compositionally biased region" description="Low complexity" evidence="1">
    <location>
        <begin position="107"/>
        <end position="136"/>
    </location>
</feature>
<feature type="chain" id="PRO_5020025123" evidence="2">
    <location>
        <begin position="22"/>
        <end position="149"/>
    </location>
</feature>
<dbReference type="AlphaFoldDB" id="A0A4C1TJ25"/>
<keyword evidence="2" id="KW-0732">Signal</keyword>
<reference evidence="3 4" key="1">
    <citation type="journal article" date="2019" name="Commun. Biol.">
        <title>The bagworm genome reveals a unique fibroin gene that provides high tensile strength.</title>
        <authorList>
            <person name="Kono N."/>
            <person name="Nakamura H."/>
            <person name="Ohtoshi R."/>
            <person name="Tomita M."/>
            <person name="Numata K."/>
            <person name="Arakawa K."/>
        </authorList>
    </citation>
    <scope>NUCLEOTIDE SEQUENCE [LARGE SCALE GENOMIC DNA]</scope>
</reference>
<sequence>MLKYLSILLIQLIVCLHLINCQIPFPGTCPDVKIVESFDLDRNQQITVLLVLPKLLPGQLAVAFRNQLLWILTRERQPTEEVVTAAKEIIKQNQLSETFLIKSTQTDCPDINDNPDNDQAAEASSSSTDGSDSSIDFAATSTERIIETA</sequence>
<name>A0A4C1TJ25_EUMVA</name>
<organism evidence="3 4">
    <name type="scientific">Eumeta variegata</name>
    <name type="common">Bagworm moth</name>
    <name type="synonym">Eumeta japonica</name>
    <dbReference type="NCBI Taxonomy" id="151549"/>
    <lineage>
        <taxon>Eukaryota</taxon>
        <taxon>Metazoa</taxon>
        <taxon>Ecdysozoa</taxon>
        <taxon>Arthropoda</taxon>
        <taxon>Hexapoda</taxon>
        <taxon>Insecta</taxon>
        <taxon>Pterygota</taxon>
        <taxon>Neoptera</taxon>
        <taxon>Endopterygota</taxon>
        <taxon>Lepidoptera</taxon>
        <taxon>Glossata</taxon>
        <taxon>Ditrysia</taxon>
        <taxon>Tineoidea</taxon>
        <taxon>Psychidae</taxon>
        <taxon>Oiketicinae</taxon>
        <taxon>Eumeta</taxon>
    </lineage>
</organism>
<evidence type="ECO:0000256" key="1">
    <source>
        <dbReference type="SAM" id="MobiDB-lite"/>
    </source>
</evidence>
<accession>A0A4C1TJ25</accession>
<evidence type="ECO:0000313" key="4">
    <source>
        <dbReference type="Proteomes" id="UP000299102"/>
    </source>
</evidence>
<evidence type="ECO:0000256" key="2">
    <source>
        <dbReference type="SAM" id="SignalP"/>
    </source>
</evidence>
<dbReference type="InterPro" id="IPR012674">
    <property type="entry name" value="Calycin"/>
</dbReference>
<feature type="signal peptide" evidence="2">
    <location>
        <begin position="1"/>
        <end position="21"/>
    </location>
</feature>
<gene>
    <name evidence="3" type="ORF">EVAR_72305_1</name>
</gene>
<dbReference type="OrthoDB" id="565904at2759"/>
<evidence type="ECO:0000313" key="3">
    <source>
        <dbReference type="EMBL" id="GBP14125.1"/>
    </source>
</evidence>